<dbReference type="SUPFAM" id="SSF53850">
    <property type="entry name" value="Periplasmic binding protein-like II"/>
    <property type="match status" value="1"/>
</dbReference>
<dbReference type="Proteomes" id="UP001161422">
    <property type="component" value="Unassembled WGS sequence"/>
</dbReference>
<dbReference type="Gene3D" id="1.10.10.10">
    <property type="entry name" value="Winged helix-like DNA-binding domain superfamily/Winged helix DNA-binding domain"/>
    <property type="match status" value="1"/>
</dbReference>
<evidence type="ECO:0000256" key="1">
    <source>
        <dbReference type="ARBA" id="ARBA00009437"/>
    </source>
</evidence>
<comment type="similarity">
    <text evidence="1">Belongs to the LysR transcriptional regulatory family.</text>
</comment>
<dbReference type="GO" id="GO:0000976">
    <property type="term" value="F:transcription cis-regulatory region binding"/>
    <property type="evidence" value="ECO:0007669"/>
    <property type="project" value="TreeGrafter"/>
</dbReference>
<reference evidence="6" key="2">
    <citation type="submission" date="2023-01" db="EMBL/GenBank/DDBJ databases">
        <title>Draft genome sequence of Paraferrimonas sedimenticola strain NBRC 101628.</title>
        <authorList>
            <person name="Sun Q."/>
            <person name="Mori K."/>
        </authorList>
    </citation>
    <scope>NUCLEOTIDE SEQUENCE</scope>
    <source>
        <strain evidence="6">NBRC 101628</strain>
    </source>
</reference>
<gene>
    <name evidence="6" type="ORF">GCM10007895_07450</name>
</gene>
<dbReference type="EMBL" id="BSNC01000002">
    <property type="protein sequence ID" value="GLP95439.1"/>
    <property type="molecule type" value="Genomic_DNA"/>
</dbReference>
<sequence length="303" mass="33729">MIITTERLQYLWAVAESGSFSAAGRKLGYSAAAVQQAIQAFEFDLEATLFDRQPGKKPTLTKLGQHLYLQALEVLPKLEGMEKFAQAISDGQEPQLRLALHGMTLFPKYQQVLLELQQAFPTLDLLLLDADDAVLSCDKARIANHPSSPLADIILSPGRLRKDHGGNEKIIDRIQWRIVAASKHPLSKRRGVLGQEDLDQYAQLYPVPGIIFTKELTEGIRLSSRLIQYSRFYQLKEFLLAGLGFAVFPARLAQPYVDSGELKCLSLDFDDGEINWGVELAWAPNLGAAGRWLVDKLSELPKG</sequence>
<comment type="caution">
    <text evidence="6">The sequence shown here is derived from an EMBL/GenBank/DDBJ whole genome shotgun (WGS) entry which is preliminary data.</text>
</comment>
<dbReference type="Gene3D" id="3.40.190.290">
    <property type="match status" value="1"/>
</dbReference>
<feature type="domain" description="HTH lysR-type" evidence="5">
    <location>
        <begin position="3"/>
        <end position="61"/>
    </location>
</feature>
<keyword evidence="3" id="KW-0238">DNA-binding</keyword>
<proteinExistence type="inferred from homology"/>
<keyword evidence="2" id="KW-0805">Transcription regulation</keyword>
<dbReference type="InterPro" id="IPR036390">
    <property type="entry name" value="WH_DNA-bd_sf"/>
</dbReference>
<dbReference type="GO" id="GO:0003700">
    <property type="term" value="F:DNA-binding transcription factor activity"/>
    <property type="evidence" value="ECO:0007669"/>
    <property type="project" value="InterPro"/>
</dbReference>
<evidence type="ECO:0000256" key="4">
    <source>
        <dbReference type="ARBA" id="ARBA00023163"/>
    </source>
</evidence>
<dbReference type="InterPro" id="IPR005119">
    <property type="entry name" value="LysR_subst-bd"/>
</dbReference>
<dbReference type="InterPro" id="IPR000847">
    <property type="entry name" value="LysR_HTH_N"/>
</dbReference>
<reference evidence="6" key="1">
    <citation type="journal article" date="2014" name="Int. J. Syst. Evol. Microbiol.">
        <title>Complete genome sequence of Corynebacterium casei LMG S-19264T (=DSM 44701T), isolated from a smear-ripened cheese.</title>
        <authorList>
            <consortium name="US DOE Joint Genome Institute (JGI-PGF)"/>
            <person name="Walter F."/>
            <person name="Albersmeier A."/>
            <person name="Kalinowski J."/>
            <person name="Ruckert C."/>
        </authorList>
    </citation>
    <scope>NUCLEOTIDE SEQUENCE</scope>
    <source>
        <strain evidence="6">NBRC 101628</strain>
    </source>
</reference>
<protein>
    <submittedName>
        <fullName evidence="6">LysR family transcriptional regulator</fullName>
    </submittedName>
</protein>
<evidence type="ECO:0000259" key="5">
    <source>
        <dbReference type="PROSITE" id="PS50931"/>
    </source>
</evidence>
<dbReference type="SUPFAM" id="SSF46785">
    <property type="entry name" value="Winged helix' DNA-binding domain"/>
    <property type="match status" value="1"/>
</dbReference>
<dbReference type="RefSeq" id="WP_095506756.1">
    <property type="nucleotide sequence ID" value="NZ_BSNC01000002.1"/>
</dbReference>
<dbReference type="PANTHER" id="PTHR30126:SF91">
    <property type="entry name" value="LYSR FAMILY TRANSCRIPTIONAL REGULATOR"/>
    <property type="match status" value="1"/>
</dbReference>
<dbReference type="Pfam" id="PF00126">
    <property type="entry name" value="HTH_1"/>
    <property type="match status" value="1"/>
</dbReference>
<keyword evidence="7" id="KW-1185">Reference proteome</keyword>
<evidence type="ECO:0000256" key="2">
    <source>
        <dbReference type="ARBA" id="ARBA00023015"/>
    </source>
</evidence>
<keyword evidence="4" id="KW-0804">Transcription</keyword>
<dbReference type="Pfam" id="PF03466">
    <property type="entry name" value="LysR_substrate"/>
    <property type="match status" value="1"/>
</dbReference>
<dbReference type="InterPro" id="IPR036388">
    <property type="entry name" value="WH-like_DNA-bd_sf"/>
</dbReference>
<organism evidence="6 7">
    <name type="scientific">Paraferrimonas sedimenticola</name>
    <dbReference type="NCBI Taxonomy" id="375674"/>
    <lineage>
        <taxon>Bacteria</taxon>
        <taxon>Pseudomonadati</taxon>
        <taxon>Pseudomonadota</taxon>
        <taxon>Gammaproteobacteria</taxon>
        <taxon>Alteromonadales</taxon>
        <taxon>Ferrimonadaceae</taxon>
        <taxon>Paraferrimonas</taxon>
    </lineage>
</organism>
<dbReference type="PROSITE" id="PS50931">
    <property type="entry name" value="HTH_LYSR"/>
    <property type="match status" value="1"/>
</dbReference>
<evidence type="ECO:0000313" key="7">
    <source>
        <dbReference type="Proteomes" id="UP001161422"/>
    </source>
</evidence>
<accession>A0AA37VTN4</accession>
<evidence type="ECO:0000256" key="3">
    <source>
        <dbReference type="ARBA" id="ARBA00023125"/>
    </source>
</evidence>
<dbReference type="AlphaFoldDB" id="A0AA37VTN4"/>
<evidence type="ECO:0000313" key="6">
    <source>
        <dbReference type="EMBL" id="GLP95439.1"/>
    </source>
</evidence>
<dbReference type="PANTHER" id="PTHR30126">
    <property type="entry name" value="HTH-TYPE TRANSCRIPTIONAL REGULATOR"/>
    <property type="match status" value="1"/>
</dbReference>
<name>A0AA37VTN4_9GAMM</name>